<dbReference type="Gene3D" id="3.40.430.10">
    <property type="entry name" value="Dihydrofolate Reductase, subunit A"/>
    <property type="match status" value="1"/>
</dbReference>
<evidence type="ECO:0000256" key="1">
    <source>
        <dbReference type="ARBA" id="ARBA00005104"/>
    </source>
</evidence>
<dbReference type="Proteomes" id="UP000181917">
    <property type="component" value="Unassembled WGS sequence"/>
</dbReference>
<organism evidence="5 6">
    <name type="scientific">Crystallibacter crystallopoietes</name>
    <dbReference type="NCBI Taxonomy" id="37928"/>
    <lineage>
        <taxon>Bacteria</taxon>
        <taxon>Bacillati</taxon>
        <taxon>Actinomycetota</taxon>
        <taxon>Actinomycetes</taxon>
        <taxon>Micrococcales</taxon>
        <taxon>Micrococcaceae</taxon>
        <taxon>Crystallibacter</taxon>
    </lineage>
</organism>
<comment type="pathway">
    <text evidence="1">Cofactor biosynthesis; riboflavin biosynthesis.</text>
</comment>
<evidence type="ECO:0000256" key="2">
    <source>
        <dbReference type="ARBA" id="ARBA00022857"/>
    </source>
</evidence>
<dbReference type="InterPro" id="IPR024072">
    <property type="entry name" value="DHFR-like_dom_sf"/>
</dbReference>
<gene>
    <name evidence="5" type="ORF">SAMN04489742_2603</name>
</gene>
<dbReference type="InterPro" id="IPR002734">
    <property type="entry name" value="RibDG_C"/>
</dbReference>
<evidence type="ECO:0000259" key="4">
    <source>
        <dbReference type="Pfam" id="PF01872"/>
    </source>
</evidence>
<keyword evidence="6" id="KW-1185">Reference proteome</keyword>
<feature type="domain" description="Bacterial bifunctional deaminase-reductase C-terminal" evidence="4">
    <location>
        <begin position="27"/>
        <end position="189"/>
    </location>
</feature>
<dbReference type="GO" id="GO:0009231">
    <property type="term" value="P:riboflavin biosynthetic process"/>
    <property type="evidence" value="ECO:0007669"/>
    <property type="project" value="InterPro"/>
</dbReference>
<dbReference type="SUPFAM" id="SSF53597">
    <property type="entry name" value="Dihydrofolate reductase-like"/>
    <property type="match status" value="1"/>
</dbReference>
<accession>A0A1H1DU39</accession>
<evidence type="ECO:0000313" key="5">
    <source>
        <dbReference type="EMBL" id="SDQ79769.1"/>
    </source>
</evidence>
<dbReference type="STRING" id="37928.SAMN04489742_2603"/>
<keyword evidence="2" id="KW-0521">NADP</keyword>
<reference evidence="5 6" key="1">
    <citation type="submission" date="2016-10" db="EMBL/GenBank/DDBJ databases">
        <authorList>
            <person name="de Groot N.N."/>
        </authorList>
    </citation>
    <scope>NUCLEOTIDE SEQUENCE [LARGE SCALE GENOMIC DNA]</scope>
    <source>
        <strain evidence="5 6">DSM 20117</strain>
    </source>
</reference>
<proteinExistence type="predicted"/>
<dbReference type="PANTHER" id="PTHR38011:SF7">
    <property type="entry name" value="2,5-DIAMINO-6-RIBOSYLAMINO-4(3H)-PYRIMIDINONE 5'-PHOSPHATE REDUCTASE"/>
    <property type="match status" value="1"/>
</dbReference>
<dbReference type="GO" id="GO:0008703">
    <property type="term" value="F:5-amino-6-(5-phosphoribosylamino)uracil reductase activity"/>
    <property type="evidence" value="ECO:0007669"/>
    <property type="project" value="InterPro"/>
</dbReference>
<dbReference type="Pfam" id="PF01872">
    <property type="entry name" value="RibD_C"/>
    <property type="match status" value="1"/>
</dbReference>
<protein>
    <submittedName>
        <fullName evidence="5">2,5-diamino-6-(Ribosylamino)-4(3H)-pyrimidinone 5'-phosphate reductase</fullName>
    </submittedName>
</protein>
<evidence type="ECO:0000313" key="6">
    <source>
        <dbReference type="Proteomes" id="UP000181917"/>
    </source>
</evidence>
<evidence type="ECO:0000256" key="3">
    <source>
        <dbReference type="ARBA" id="ARBA00023002"/>
    </source>
</evidence>
<name>A0A1H1DU39_9MICC</name>
<dbReference type="PANTHER" id="PTHR38011">
    <property type="entry name" value="DIHYDROFOLATE REDUCTASE FAMILY PROTEIN (AFU_ORTHOLOGUE AFUA_8G06820)"/>
    <property type="match status" value="1"/>
</dbReference>
<dbReference type="EMBL" id="FNKH01000002">
    <property type="protein sequence ID" value="SDQ79769.1"/>
    <property type="molecule type" value="Genomic_DNA"/>
</dbReference>
<dbReference type="InterPro" id="IPR050765">
    <property type="entry name" value="Riboflavin_Biosynth_HTPR"/>
</dbReference>
<keyword evidence="3" id="KW-0560">Oxidoreductase</keyword>
<sequence>MAVSLDGSFSGFQPDVSQFYSLAAEWQEDATLVGADTILAQENELAGADLPGPKEGGPVLAVVDSGCRVSAWNALRDVGHWSRVIALRGNVPSPTHGVEEIVTGGQQVDLAAALAELRSQHAVQRLRVDSGGNLVGALMAGGLVDETSLLVHPALVADSHRRPWWGGGHAVPTFQLTDLEARAIGDDIVQLRYRLVW</sequence>
<dbReference type="AlphaFoldDB" id="A0A1H1DU39"/>